<dbReference type="EMBL" id="RKLU01000002">
    <property type="protein sequence ID" value="TQQ82780.1"/>
    <property type="molecule type" value="Genomic_DNA"/>
</dbReference>
<dbReference type="InterPro" id="IPR006311">
    <property type="entry name" value="TAT_signal"/>
</dbReference>
<proteinExistence type="predicted"/>
<sequence length="155" mass="16451">MDTTVSRRKLLAATGVGLGLATAGCAGAGSERSATAFLQLSEEAQTELNEENQRLRQELQSGNLTRQEAGQQFSELESDLNDELLETARSEAEGLGLTVDDSIAPSRGSPLLLISGPEGALLDFMEQDIVAGLTGADQFEEIQQQQEPQANQTAS</sequence>
<evidence type="ECO:0000313" key="3">
    <source>
        <dbReference type="EMBL" id="TQQ82780.1"/>
    </source>
</evidence>
<gene>
    <name evidence="3" type="ORF">EGH24_04895</name>
</gene>
<evidence type="ECO:0000256" key="1">
    <source>
        <dbReference type="SAM" id="Coils"/>
    </source>
</evidence>
<keyword evidence="4" id="KW-1185">Reference proteome</keyword>
<evidence type="ECO:0000313" key="4">
    <source>
        <dbReference type="Proteomes" id="UP000705823"/>
    </source>
</evidence>
<accession>A0A8J8PAG7</accession>
<name>A0A8J8PAG7_9EURY</name>
<dbReference type="PROSITE" id="PS51257">
    <property type="entry name" value="PROKAR_LIPOPROTEIN"/>
    <property type="match status" value="1"/>
</dbReference>
<dbReference type="Proteomes" id="UP000705823">
    <property type="component" value="Unassembled WGS sequence"/>
</dbReference>
<evidence type="ECO:0000256" key="2">
    <source>
        <dbReference type="SAM" id="MobiDB-lite"/>
    </source>
</evidence>
<feature type="compositionally biased region" description="Low complexity" evidence="2">
    <location>
        <begin position="141"/>
        <end position="155"/>
    </location>
</feature>
<keyword evidence="1" id="KW-0175">Coiled coil</keyword>
<comment type="caution">
    <text evidence="3">The sequence shown here is derived from an EMBL/GenBank/DDBJ whole genome shotgun (WGS) entry which is preliminary data.</text>
</comment>
<protein>
    <submittedName>
        <fullName evidence="3">Uncharacterized protein</fullName>
    </submittedName>
</protein>
<organism evidence="3 4">
    <name type="scientific">Halonotius terrestris</name>
    <dbReference type="NCBI Taxonomy" id="2487750"/>
    <lineage>
        <taxon>Archaea</taxon>
        <taxon>Methanobacteriati</taxon>
        <taxon>Methanobacteriota</taxon>
        <taxon>Stenosarchaea group</taxon>
        <taxon>Halobacteria</taxon>
        <taxon>Halobacteriales</taxon>
        <taxon>Haloferacaceae</taxon>
        <taxon>Halonotius</taxon>
    </lineage>
</organism>
<feature type="coiled-coil region" evidence="1">
    <location>
        <begin position="38"/>
        <end position="65"/>
    </location>
</feature>
<reference evidence="3" key="1">
    <citation type="submission" date="2019-02" db="EMBL/GenBank/DDBJ databases">
        <title>Halonotius sp. a new haloarchaeum isolated from saline soil.</title>
        <authorList>
            <person name="Duran-Viseras A."/>
            <person name="Sanchez-Porro C."/>
            <person name="Ventosa A."/>
        </authorList>
    </citation>
    <scope>NUCLEOTIDE SEQUENCE</scope>
    <source>
        <strain evidence="3">F15B</strain>
    </source>
</reference>
<dbReference type="AlphaFoldDB" id="A0A8J8PAG7"/>
<dbReference type="RefSeq" id="WP_142979045.1">
    <property type="nucleotide sequence ID" value="NZ_RKLU01000002.1"/>
</dbReference>
<dbReference type="PROSITE" id="PS51318">
    <property type="entry name" value="TAT"/>
    <property type="match status" value="1"/>
</dbReference>
<feature type="region of interest" description="Disordered" evidence="2">
    <location>
        <begin position="136"/>
        <end position="155"/>
    </location>
</feature>